<dbReference type="PANTHER" id="PTHR23354">
    <property type="entry name" value="NUCLEOLAR PROTEIN 7/ESTROGEN RECEPTOR COACTIVATOR-RELATED"/>
    <property type="match status" value="1"/>
</dbReference>
<evidence type="ECO:0000256" key="1">
    <source>
        <dbReference type="ARBA" id="ARBA00004173"/>
    </source>
</evidence>
<comment type="subcellular location">
    <subcellularLocation>
        <location evidence="1">Mitochondrion</location>
    </subcellularLocation>
</comment>
<evidence type="ECO:0000256" key="3">
    <source>
        <dbReference type="ARBA" id="ARBA00023128"/>
    </source>
</evidence>
<evidence type="ECO:0000313" key="8">
    <source>
        <dbReference type="Proteomes" id="UP001215280"/>
    </source>
</evidence>
<sequence>MSDSPIDSIPDFKSIPALIPIPISSKPSTPAPPATKSRAELDREAEAAFDKFSTLFSPPTPHASPVLGSLSLPGHSALTDSAYGAPMSPDSEFGSFVSVPAAQDPLSLLTTVPSAITPADSSSRPGHLRTTSQTFFQEFSQSAKDRTETKRGLLDELLMHEDDPLYWVKDQSTSPPPPEDDLLPSEKPNSYLTDSLSDLDYEFFTSGQPKTTPHRRSSSSSHLRSPTRTNTTSTLAPPLASTSTSADAPGFDHPHASPVRVSSPAHSSYASLATLSKSAGAKWVSSFLPTAPSPASASVPNTSMFPPSPTPTAVSSLSSSLTLPIPHPHHAATAPPAGRVPEISHFTPFAPAHADSAYIPPSGAPGFRGAAAYDWDRGFSHALERDLGVAPAPTAVPYSDFEEEEDVIVLGAHGGRQAPGADRHGNGQEQKEGVGVLLEKKMNGAISLVGRREGTVGVLTPELVSLIHPYLPALLRLPRQWTLFYSLDQHGISLNTLYSRCAPPSSTRTPHPKGALVVIQDAGGVLFGAWVADGLRRSTRGGYYGGGESFLWRFVASSGTFDVYKWTGKNEYVALCEDNYISFGGGDGHYGLYLDDTLFDGSSARCPTFDNVPLCSGAEGKGGNADFECVGLEVWGVGP</sequence>
<proteinExistence type="inferred from homology"/>
<dbReference type="GO" id="GO:0005739">
    <property type="term" value="C:mitochondrion"/>
    <property type="evidence" value="ECO:0007669"/>
    <property type="project" value="UniProtKB-SubCell"/>
</dbReference>
<feature type="compositionally biased region" description="Low complexity" evidence="5">
    <location>
        <begin position="311"/>
        <end position="324"/>
    </location>
</feature>
<feature type="compositionally biased region" description="Low complexity" evidence="5">
    <location>
        <begin position="218"/>
        <end position="229"/>
    </location>
</feature>
<dbReference type="InterPro" id="IPR006571">
    <property type="entry name" value="TLDc_dom"/>
</dbReference>
<dbReference type="EMBL" id="JARJLG010000192">
    <property type="protein sequence ID" value="KAJ7730243.1"/>
    <property type="molecule type" value="Genomic_DNA"/>
</dbReference>
<keyword evidence="8" id="KW-1185">Reference proteome</keyword>
<dbReference type="Pfam" id="PF07534">
    <property type="entry name" value="TLD"/>
    <property type="match status" value="1"/>
</dbReference>
<protein>
    <recommendedName>
        <fullName evidence="4">Oxidation resistance protein 1</fullName>
    </recommendedName>
</protein>
<feature type="region of interest" description="Disordered" evidence="5">
    <location>
        <begin position="295"/>
        <end position="344"/>
    </location>
</feature>
<dbReference type="GO" id="GO:0006979">
    <property type="term" value="P:response to oxidative stress"/>
    <property type="evidence" value="ECO:0007669"/>
    <property type="project" value="TreeGrafter"/>
</dbReference>
<dbReference type="GO" id="GO:0005634">
    <property type="term" value="C:nucleus"/>
    <property type="evidence" value="ECO:0007669"/>
    <property type="project" value="TreeGrafter"/>
</dbReference>
<feature type="region of interest" description="Disordered" evidence="5">
    <location>
        <begin position="167"/>
        <end position="191"/>
    </location>
</feature>
<comment type="similarity">
    <text evidence="2">Belongs to the OXR1 family.</text>
</comment>
<evidence type="ECO:0000313" key="7">
    <source>
        <dbReference type="EMBL" id="KAJ7730243.1"/>
    </source>
</evidence>
<comment type="caution">
    <text evidence="7">The sequence shown here is derived from an EMBL/GenBank/DDBJ whole genome shotgun (WGS) entry which is preliminary data.</text>
</comment>
<evidence type="ECO:0000259" key="6">
    <source>
        <dbReference type="PROSITE" id="PS51886"/>
    </source>
</evidence>
<feature type="domain" description="TLDc" evidence="6">
    <location>
        <begin position="457"/>
        <end position="638"/>
    </location>
</feature>
<feature type="compositionally biased region" description="Polar residues" evidence="5">
    <location>
        <begin position="230"/>
        <end position="246"/>
    </location>
</feature>
<gene>
    <name evidence="7" type="ORF">DFH07DRAFT_969238</name>
</gene>
<evidence type="ECO:0000256" key="4">
    <source>
        <dbReference type="ARBA" id="ARBA00040604"/>
    </source>
</evidence>
<dbReference type="AlphaFoldDB" id="A0AAD7MSN2"/>
<keyword evidence="3" id="KW-0496">Mitochondrion</keyword>
<feature type="region of interest" description="Disordered" evidence="5">
    <location>
        <begin position="203"/>
        <end position="263"/>
    </location>
</feature>
<dbReference type="PANTHER" id="PTHR23354:SF62">
    <property type="entry name" value="MUSTARD, ISOFORM V"/>
    <property type="match status" value="1"/>
</dbReference>
<dbReference type="SMART" id="SM00584">
    <property type="entry name" value="TLDc"/>
    <property type="match status" value="1"/>
</dbReference>
<organism evidence="7 8">
    <name type="scientific">Mycena maculata</name>
    <dbReference type="NCBI Taxonomy" id="230809"/>
    <lineage>
        <taxon>Eukaryota</taxon>
        <taxon>Fungi</taxon>
        <taxon>Dikarya</taxon>
        <taxon>Basidiomycota</taxon>
        <taxon>Agaricomycotina</taxon>
        <taxon>Agaricomycetes</taxon>
        <taxon>Agaricomycetidae</taxon>
        <taxon>Agaricales</taxon>
        <taxon>Marasmiineae</taxon>
        <taxon>Mycenaceae</taxon>
        <taxon>Mycena</taxon>
    </lineage>
</organism>
<name>A0AAD7MSN2_9AGAR</name>
<dbReference type="PROSITE" id="PS51886">
    <property type="entry name" value="TLDC"/>
    <property type="match status" value="1"/>
</dbReference>
<reference evidence="7" key="1">
    <citation type="submission" date="2023-03" db="EMBL/GenBank/DDBJ databases">
        <title>Massive genome expansion in bonnet fungi (Mycena s.s.) driven by repeated elements and novel gene families across ecological guilds.</title>
        <authorList>
            <consortium name="Lawrence Berkeley National Laboratory"/>
            <person name="Harder C.B."/>
            <person name="Miyauchi S."/>
            <person name="Viragh M."/>
            <person name="Kuo A."/>
            <person name="Thoen E."/>
            <person name="Andreopoulos B."/>
            <person name="Lu D."/>
            <person name="Skrede I."/>
            <person name="Drula E."/>
            <person name="Henrissat B."/>
            <person name="Morin E."/>
            <person name="Kohler A."/>
            <person name="Barry K."/>
            <person name="LaButti K."/>
            <person name="Morin E."/>
            <person name="Salamov A."/>
            <person name="Lipzen A."/>
            <person name="Mereny Z."/>
            <person name="Hegedus B."/>
            <person name="Baldrian P."/>
            <person name="Stursova M."/>
            <person name="Weitz H."/>
            <person name="Taylor A."/>
            <person name="Grigoriev I.V."/>
            <person name="Nagy L.G."/>
            <person name="Martin F."/>
            <person name="Kauserud H."/>
        </authorList>
    </citation>
    <scope>NUCLEOTIDE SEQUENCE</scope>
    <source>
        <strain evidence="7">CBHHK188m</strain>
    </source>
</reference>
<feature type="region of interest" description="Disordered" evidence="5">
    <location>
        <begin position="20"/>
        <end position="42"/>
    </location>
</feature>
<evidence type="ECO:0000256" key="5">
    <source>
        <dbReference type="SAM" id="MobiDB-lite"/>
    </source>
</evidence>
<dbReference type="Proteomes" id="UP001215280">
    <property type="component" value="Unassembled WGS sequence"/>
</dbReference>
<accession>A0AAD7MSN2</accession>
<evidence type="ECO:0000256" key="2">
    <source>
        <dbReference type="ARBA" id="ARBA00009540"/>
    </source>
</evidence>